<dbReference type="InterPro" id="IPR002259">
    <property type="entry name" value="Eqnu_transpt"/>
</dbReference>
<keyword evidence="4 8" id="KW-0812">Transmembrane</keyword>
<reference evidence="9" key="2">
    <citation type="journal article" date="2015" name="Gigascience">
        <title>Reconstructing a comprehensive transcriptome assembly of a white-pupal translocated strain of the pest fruit fly Bactrocera cucurbitae.</title>
        <authorList>
            <person name="Sim S.B."/>
            <person name="Calla B."/>
            <person name="Hall B."/>
            <person name="DeRego T."/>
            <person name="Geib S.M."/>
        </authorList>
    </citation>
    <scope>NUCLEOTIDE SEQUENCE</scope>
</reference>
<dbReference type="AlphaFoldDB" id="A0A0A1WVC4"/>
<protein>
    <submittedName>
        <fullName evidence="9">Equilibrative nucleoside transporter 1</fullName>
    </submittedName>
</protein>
<keyword evidence="6 8" id="KW-0472">Membrane</keyword>
<dbReference type="GO" id="GO:0005886">
    <property type="term" value="C:plasma membrane"/>
    <property type="evidence" value="ECO:0007669"/>
    <property type="project" value="TreeGrafter"/>
</dbReference>
<comment type="similarity">
    <text evidence="2">Belongs to the SLC29A/ENT transporter (TC 2.A.57) family.</text>
</comment>
<dbReference type="PRINTS" id="PR01130">
    <property type="entry name" value="DERENTRNSPRT"/>
</dbReference>
<feature type="transmembrane region" description="Helical" evidence="8">
    <location>
        <begin position="337"/>
        <end position="356"/>
    </location>
</feature>
<dbReference type="Pfam" id="PF01733">
    <property type="entry name" value="Nucleoside_tran"/>
    <property type="match status" value="1"/>
</dbReference>
<feature type="transmembrane region" description="Helical" evidence="8">
    <location>
        <begin position="205"/>
        <end position="234"/>
    </location>
</feature>
<feature type="transmembrane region" description="Helical" evidence="8">
    <location>
        <begin position="410"/>
        <end position="432"/>
    </location>
</feature>
<dbReference type="SUPFAM" id="SSF103473">
    <property type="entry name" value="MFS general substrate transporter"/>
    <property type="match status" value="1"/>
</dbReference>
<evidence type="ECO:0000256" key="7">
    <source>
        <dbReference type="SAM" id="MobiDB-lite"/>
    </source>
</evidence>
<feature type="transmembrane region" description="Helical" evidence="8">
    <location>
        <begin position="147"/>
        <end position="168"/>
    </location>
</feature>
<evidence type="ECO:0000256" key="3">
    <source>
        <dbReference type="ARBA" id="ARBA00022448"/>
    </source>
</evidence>
<feature type="transmembrane region" description="Helical" evidence="8">
    <location>
        <begin position="246"/>
        <end position="265"/>
    </location>
</feature>
<organism evidence="9">
    <name type="scientific">Zeugodacus cucurbitae</name>
    <name type="common">Melon fruit fly</name>
    <name type="synonym">Bactrocera cucurbitae</name>
    <dbReference type="NCBI Taxonomy" id="28588"/>
    <lineage>
        <taxon>Eukaryota</taxon>
        <taxon>Metazoa</taxon>
        <taxon>Ecdysozoa</taxon>
        <taxon>Arthropoda</taxon>
        <taxon>Hexapoda</taxon>
        <taxon>Insecta</taxon>
        <taxon>Pterygota</taxon>
        <taxon>Neoptera</taxon>
        <taxon>Endopterygota</taxon>
        <taxon>Diptera</taxon>
        <taxon>Brachycera</taxon>
        <taxon>Muscomorpha</taxon>
        <taxon>Tephritoidea</taxon>
        <taxon>Tephritidae</taxon>
        <taxon>Zeugodacus</taxon>
        <taxon>Zeugodacus</taxon>
    </lineage>
</organism>
<evidence type="ECO:0000256" key="4">
    <source>
        <dbReference type="ARBA" id="ARBA00022692"/>
    </source>
</evidence>
<feature type="region of interest" description="Disordered" evidence="7">
    <location>
        <begin position="28"/>
        <end position="49"/>
    </location>
</feature>
<keyword evidence="5 8" id="KW-1133">Transmembrane helix</keyword>
<evidence type="ECO:0000256" key="2">
    <source>
        <dbReference type="ARBA" id="ARBA00007965"/>
    </source>
</evidence>
<feature type="transmembrane region" description="Helical" evidence="8">
    <location>
        <begin position="175"/>
        <end position="193"/>
    </location>
</feature>
<dbReference type="GO" id="GO:0005337">
    <property type="term" value="F:nucleoside transmembrane transporter activity"/>
    <property type="evidence" value="ECO:0007669"/>
    <property type="project" value="InterPro"/>
</dbReference>
<keyword evidence="3" id="KW-0813">Transport</keyword>
<proteinExistence type="inferred from homology"/>
<evidence type="ECO:0000256" key="5">
    <source>
        <dbReference type="ARBA" id="ARBA00022989"/>
    </source>
</evidence>
<dbReference type="PANTHER" id="PTHR10332">
    <property type="entry name" value="EQUILIBRATIVE NUCLEOSIDE TRANSPORTER"/>
    <property type="match status" value="1"/>
</dbReference>
<feature type="transmembrane region" description="Helical" evidence="8">
    <location>
        <begin position="91"/>
        <end position="110"/>
    </location>
</feature>
<dbReference type="EMBL" id="GBXI01011701">
    <property type="protein sequence ID" value="JAD02591.1"/>
    <property type="molecule type" value="Transcribed_RNA"/>
</dbReference>
<dbReference type="PANTHER" id="PTHR10332:SF88">
    <property type="entry name" value="EQUILIBRATIVE NUCLEOSIDE TRANSPORTER 1, ISOFORM A"/>
    <property type="match status" value="1"/>
</dbReference>
<evidence type="ECO:0000256" key="6">
    <source>
        <dbReference type="ARBA" id="ARBA00023136"/>
    </source>
</evidence>
<evidence type="ECO:0000256" key="8">
    <source>
        <dbReference type="SAM" id="Phobius"/>
    </source>
</evidence>
<feature type="transmembrane region" description="Helical" evidence="8">
    <location>
        <begin position="376"/>
        <end position="398"/>
    </location>
</feature>
<feature type="transmembrane region" description="Helical" evidence="8">
    <location>
        <begin position="480"/>
        <end position="503"/>
    </location>
</feature>
<sequence length="506" mass="56285">MAFTNRSRATDDRQVLVENEQVPYRGSAIDNNFGGAGNPDRFNQHAESSDEDDIKCMPAILPTMDNELDPEQLRSHGQILMTDAPPDRYNYTYAVFYLLGIATMTPWNFFVTAEDYWMFKFRNTTINETIDIEPELTPMQKSFTCDLTLAASISGTTFLILNAIYGHLVSLKVKMLATLFTILGIFIITTSFVEVDTDHWQEQFFLITLFTVVIINICSATMSGGIFGVAGLFPSHYMTALVSGQALGGILSALGFILVLAFGAAPNVTAFIYFSIGSALVLLSIICYVIMSHQPFFKYYVEGGDKYKILADTPSHSRSVDTGVDLDPNIREVFGKIYVEAVNICLLFATTLSVYPSVTVLMQSENYGKGHAWNDIYYMPVVNYLFFNSGDYFGRILAGLWERPRDNPHTVLLMTVIRLLYVPFLLCANSNVHNFLPVLVHTDVTFIILMISFGITNGYLANISLIMAPRSVMRHEKEMASSIMAASLSLGLAVGSLLSIAFVQML</sequence>
<gene>
    <name evidence="9" type="primary">Slc29a1</name>
    <name evidence="9" type="ORF">g.35050</name>
</gene>
<dbReference type="InterPro" id="IPR036259">
    <property type="entry name" value="MFS_trans_sf"/>
</dbReference>
<feature type="transmembrane region" description="Helical" evidence="8">
    <location>
        <begin position="271"/>
        <end position="291"/>
    </location>
</feature>
<name>A0A0A1WVC4_ZEUCU</name>
<evidence type="ECO:0000313" key="9">
    <source>
        <dbReference type="EMBL" id="JAD02591.1"/>
    </source>
</evidence>
<feature type="transmembrane region" description="Helical" evidence="8">
    <location>
        <begin position="444"/>
        <end position="468"/>
    </location>
</feature>
<reference evidence="9" key="1">
    <citation type="submission" date="2014-11" db="EMBL/GenBank/DDBJ databases">
        <authorList>
            <person name="Geib S."/>
        </authorList>
    </citation>
    <scope>NUCLEOTIDE SEQUENCE</scope>
</reference>
<dbReference type="PIRSF" id="PIRSF016379">
    <property type="entry name" value="ENT"/>
    <property type="match status" value="1"/>
</dbReference>
<evidence type="ECO:0000256" key="1">
    <source>
        <dbReference type="ARBA" id="ARBA00004141"/>
    </source>
</evidence>
<comment type="subcellular location">
    <subcellularLocation>
        <location evidence="1">Membrane</location>
        <topology evidence="1">Multi-pass membrane protein</topology>
    </subcellularLocation>
</comment>
<accession>A0A0A1WVC4</accession>